<proteinExistence type="predicted"/>
<dbReference type="EMBL" id="AHMM02000006">
    <property type="protein sequence ID" value="EQA38746.1"/>
    <property type="molecule type" value="Genomic_DNA"/>
</dbReference>
<accession>V6HEE7</accession>
<gene>
    <name evidence="1" type="ORF">LEP1GSC047_2230</name>
</gene>
<reference evidence="1 2" key="1">
    <citation type="submission" date="2013-05" db="EMBL/GenBank/DDBJ databases">
        <authorList>
            <person name="Harkins D.M."/>
            <person name="Durkin A.S."/>
            <person name="Brinkac L.M."/>
            <person name="Haft D.H."/>
            <person name="Selengut J.D."/>
            <person name="Sanka R."/>
            <person name="DePew J."/>
            <person name="Purushe J."/>
            <person name="Hartskeerl R.A."/>
            <person name="Ahmed A."/>
            <person name="van der Linden H."/>
            <person name="Goris M.G.A."/>
            <person name="Vinetz J.M."/>
            <person name="Sutton G.G."/>
            <person name="Nierman W.C."/>
            <person name="Fouts D.E."/>
        </authorList>
    </citation>
    <scope>NUCLEOTIDE SEQUENCE [LARGE SCALE GENOMIC DNA]</scope>
    <source>
        <strain evidence="1 2">10</strain>
    </source>
</reference>
<comment type="caution">
    <text evidence="1">The sequence shown here is derived from an EMBL/GenBank/DDBJ whole genome shotgun (WGS) entry which is preliminary data.</text>
</comment>
<evidence type="ECO:0000313" key="1">
    <source>
        <dbReference type="EMBL" id="EQA38746.1"/>
    </source>
</evidence>
<sequence length="43" mass="4525">MEKKIPLPAAGSKTRNGELTSNFDFAPEVHSTIILAKGGGVKN</sequence>
<protein>
    <submittedName>
        <fullName evidence="1">Uncharacterized protein</fullName>
    </submittedName>
</protein>
<organism evidence="1 2">
    <name type="scientific">Leptospira inadai serovar Lyme str. 10</name>
    <dbReference type="NCBI Taxonomy" id="1049790"/>
    <lineage>
        <taxon>Bacteria</taxon>
        <taxon>Pseudomonadati</taxon>
        <taxon>Spirochaetota</taxon>
        <taxon>Spirochaetia</taxon>
        <taxon>Leptospirales</taxon>
        <taxon>Leptospiraceae</taxon>
        <taxon>Leptospira</taxon>
    </lineage>
</organism>
<dbReference type="Proteomes" id="UP000018719">
    <property type="component" value="Unassembled WGS sequence"/>
</dbReference>
<name>V6HEE7_9LEPT</name>
<dbReference type="AlphaFoldDB" id="V6HEE7"/>
<evidence type="ECO:0000313" key="2">
    <source>
        <dbReference type="Proteomes" id="UP000018719"/>
    </source>
</evidence>